<keyword evidence="2" id="KW-1185">Reference proteome</keyword>
<dbReference type="PATRIC" id="fig|379893.4.peg.4474"/>
<dbReference type="Proteomes" id="UP000037393">
    <property type="component" value="Unassembled WGS sequence"/>
</dbReference>
<evidence type="ECO:0000313" key="2">
    <source>
        <dbReference type="Proteomes" id="UP000037393"/>
    </source>
</evidence>
<evidence type="ECO:0008006" key="3">
    <source>
        <dbReference type="Google" id="ProtNLM"/>
    </source>
</evidence>
<dbReference type="AlphaFoldDB" id="A0A0L0GVE7"/>
<reference evidence="1 2" key="1">
    <citation type="journal article" date="2015" name="Appl. Environ. Microbiol.">
        <title>The Enterobacterium Trabulsiella odontotermitis Presents Novel Adaptations Related to Its Association with Fungus-Growing Termites.</title>
        <authorList>
            <person name="Sapountzis P."/>
            <person name="Gruntjes T."/>
            <person name="Otani S."/>
            <person name="Estevez J."/>
            <person name="da Costa R.R."/>
            <person name="Plunkett G.3rd."/>
            <person name="Perna N.T."/>
            <person name="Poulsen M."/>
        </authorList>
    </citation>
    <scope>NUCLEOTIDE SEQUENCE [LARGE SCALE GENOMIC DNA]</scope>
    <source>
        <strain evidence="1 2">12</strain>
    </source>
</reference>
<proteinExistence type="predicted"/>
<name>A0A0L0GVE7_9ENTR</name>
<dbReference type="RefSeq" id="WP_049857328.1">
    <property type="nucleotide sequence ID" value="NZ_JNGI01000071.1"/>
</dbReference>
<comment type="caution">
    <text evidence="1">The sequence shown here is derived from an EMBL/GenBank/DDBJ whole genome shotgun (WGS) entry which is preliminary data.</text>
</comment>
<dbReference type="InterPro" id="IPR010877">
    <property type="entry name" value="Phage_Mu_Gp46"/>
</dbReference>
<evidence type="ECO:0000313" key="1">
    <source>
        <dbReference type="EMBL" id="KNC92779.1"/>
    </source>
</evidence>
<accession>A0A0L0GVE7</accession>
<dbReference type="OrthoDB" id="6689897at2"/>
<protein>
    <recommendedName>
        <fullName evidence="3">Phage GP46 family protein</fullName>
    </recommendedName>
</protein>
<dbReference type="EMBL" id="JNGI01000071">
    <property type="protein sequence ID" value="KNC92779.1"/>
    <property type="molecule type" value="Genomic_DNA"/>
</dbReference>
<dbReference type="Pfam" id="PF07409">
    <property type="entry name" value="GP46"/>
    <property type="match status" value="1"/>
</dbReference>
<organism evidence="1 2">
    <name type="scientific">Trabulsiella odontotermitis</name>
    <dbReference type="NCBI Taxonomy" id="379893"/>
    <lineage>
        <taxon>Bacteria</taxon>
        <taxon>Pseudomonadati</taxon>
        <taxon>Pseudomonadota</taxon>
        <taxon>Gammaproteobacteria</taxon>
        <taxon>Enterobacterales</taxon>
        <taxon>Enterobacteriaceae</taxon>
        <taxon>Trabulsiella</taxon>
    </lineage>
</organism>
<gene>
    <name evidence="1" type="ORF">GM31_22075</name>
</gene>
<sequence length="116" mass="12828">MDALIDTRTGDYTGNQTSTLQNAVYLRLTVPLGSWWADPTLGSRLYLLKREKDVARVRTLARQYAEQALQPILDDGRASNITVTANHPANGWLILQIEVTQANGIVVPFTHKVPVG</sequence>
<dbReference type="Gene3D" id="3.10.450.40">
    <property type="match status" value="1"/>
</dbReference>